<evidence type="ECO:0000256" key="1">
    <source>
        <dbReference type="ARBA" id="ARBA00023015"/>
    </source>
</evidence>
<dbReference type="PANTHER" id="PTHR38465">
    <property type="entry name" value="HTH-TYPE TRANSCRIPTIONAL REGULATOR MJ1563-RELATED"/>
    <property type="match status" value="1"/>
</dbReference>
<keyword evidence="2" id="KW-0238">DNA-binding</keyword>
<dbReference type="GO" id="GO:0006355">
    <property type="term" value="P:regulation of DNA-templated transcription"/>
    <property type="evidence" value="ECO:0007669"/>
    <property type="project" value="InterPro"/>
</dbReference>
<dbReference type="InterPro" id="IPR036390">
    <property type="entry name" value="WH_DNA-bd_sf"/>
</dbReference>
<evidence type="ECO:0000256" key="3">
    <source>
        <dbReference type="ARBA" id="ARBA00023163"/>
    </source>
</evidence>
<dbReference type="InterPro" id="IPR052362">
    <property type="entry name" value="HTH-GbsR_regulator"/>
</dbReference>
<keyword evidence="1" id="KW-0805">Transcription regulation</keyword>
<gene>
    <name evidence="4" type="ORF">K0B96_09310</name>
</gene>
<keyword evidence="3" id="KW-0804">Transcription</keyword>
<evidence type="ECO:0000313" key="5">
    <source>
        <dbReference type="Proteomes" id="UP000825051"/>
    </source>
</evidence>
<dbReference type="AlphaFoldDB" id="A0A8F9XIF2"/>
<dbReference type="RefSeq" id="WP_220160633.1">
    <property type="nucleotide sequence ID" value="NZ_CP080507.1"/>
</dbReference>
<dbReference type="SUPFAM" id="SSF46785">
    <property type="entry name" value="Winged helix' DNA-binding domain"/>
    <property type="match status" value="1"/>
</dbReference>
<reference evidence="4" key="1">
    <citation type="submission" date="2021-08" db="EMBL/GenBank/DDBJ databases">
        <title>Genome of a novel bacterium of the phylum Verrucomicrobia, Oleiharenicola sp. KSB-15.</title>
        <authorList>
            <person name="Chung J.-H."/>
            <person name="Ahn J.-H."/>
            <person name="Yoon Y."/>
            <person name="Kim D.-Y."/>
            <person name="An S.-H."/>
            <person name="Park I."/>
            <person name="Yeon J."/>
        </authorList>
    </citation>
    <scope>NUCLEOTIDE SEQUENCE</scope>
    <source>
        <strain evidence="4">KSB-15</strain>
    </source>
</reference>
<protein>
    <submittedName>
        <fullName evidence="4">Transcriptional regulator</fullName>
    </submittedName>
</protein>
<organism evidence="4 5">
    <name type="scientific">Horticoccus luteus</name>
    <dbReference type="NCBI Taxonomy" id="2862869"/>
    <lineage>
        <taxon>Bacteria</taxon>
        <taxon>Pseudomonadati</taxon>
        <taxon>Verrucomicrobiota</taxon>
        <taxon>Opitutia</taxon>
        <taxon>Opitutales</taxon>
        <taxon>Opitutaceae</taxon>
        <taxon>Horticoccus</taxon>
    </lineage>
</organism>
<evidence type="ECO:0000313" key="4">
    <source>
        <dbReference type="EMBL" id="QYM77528.1"/>
    </source>
</evidence>
<evidence type="ECO:0000256" key="2">
    <source>
        <dbReference type="ARBA" id="ARBA00023125"/>
    </source>
</evidence>
<dbReference type="EMBL" id="CP080507">
    <property type="protein sequence ID" value="QYM77528.1"/>
    <property type="molecule type" value="Genomic_DNA"/>
</dbReference>
<proteinExistence type="predicted"/>
<dbReference type="GO" id="GO:0003677">
    <property type="term" value="F:DNA binding"/>
    <property type="evidence" value="ECO:0007669"/>
    <property type="project" value="UniProtKB-KW"/>
</dbReference>
<dbReference type="Gene3D" id="1.10.10.10">
    <property type="entry name" value="Winged helix-like DNA-binding domain superfamily/Winged helix DNA-binding domain"/>
    <property type="match status" value="1"/>
</dbReference>
<dbReference type="Proteomes" id="UP000825051">
    <property type="component" value="Chromosome"/>
</dbReference>
<accession>A0A8F9XIF2</accession>
<keyword evidence="5" id="KW-1185">Reference proteome</keyword>
<dbReference type="KEGG" id="ole:K0B96_09310"/>
<name>A0A8F9XIF2_9BACT</name>
<dbReference type="InterPro" id="IPR036388">
    <property type="entry name" value="WH-like_DNA-bd_sf"/>
</dbReference>
<dbReference type="PANTHER" id="PTHR38465:SF1">
    <property type="entry name" value="HTH-TYPE TRANSCRIPTIONAL REGULATOR MJ1563-RELATED"/>
    <property type="match status" value="1"/>
</dbReference>
<sequence>MKLLPDETAEAVRPSDASAVVSPEFEQACGEFFTDLVGVVGIPRSVGQIYGLLFASPVPLGFTDIAQRLDISKGSASQGLRLLQSLGAVRSAGTSGDRRELFWPETRLRRLVSGILREKVEPLVSADESRMARLRELARATPDAAGAAFSEDQVKLLETWRRQMWLLLPILKTLLGPAPA</sequence>